<sequence length="164" mass="17283">MASSIFREKSLKRISSPEQLNDYIKVSQPSVWIALAAAAAFVVAVLIWSVAGTVPTRVEAVAVEDGGGLTCYLSTEDAADVAPGMTVELSTGEHGAVTAVDDLPLSVEEVSQSLTSDYARDSVVTSDWSIPVQIDVDGALEQGRLYQVYITTGSVSPISFLLSS</sequence>
<keyword evidence="1" id="KW-0812">Transmembrane</keyword>
<comment type="caution">
    <text evidence="2">The sequence shown here is derived from an EMBL/GenBank/DDBJ whole genome shotgun (WGS) entry which is preliminary data.</text>
</comment>
<reference evidence="2" key="2">
    <citation type="submission" date="2021-09" db="EMBL/GenBank/DDBJ databases">
        <authorList>
            <person name="Gilroy R."/>
        </authorList>
    </citation>
    <scope>NUCLEOTIDE SEQUENCE</scope>
    <source>
        <strain evidence="2">ChiGjej2B2-7701</strain>
    </source>
</reference>
<keyword evidence="1" id="KW-1133">Transmembrane helix</keyword>
<dbReference type="Proteomes" id="UP000746751">
    <property type="component" value="Unassembled WGS sequence"/>
</dbReference>
<organism evidence="2 3">
    <name type="scientific">Collinsella ihumii</name>
    <dbReference type="NCBI Taxonomy" id="1720204"/>
    <lineage>
        <taxon>Bacteria</taxon>
        <taxon>Bacillati</taxon>
        <taxon>Actinomycetota</taxon>
        <taxon>Coriobacteriia</taxon>
        <taxon>Coriobacteriales</taxon>
        <taxon>Coriobacteriaceae</taxon>
        <taxon>Collinsella</taxon>
    </lineage>
</organism>
<dbReference type="EMBL" id="DYVF01000041">
    <property type="protein sequence ID" value="HJG30966.1"/>
    <property type="molecule type" value="Genomic_DNA"/>
</dbReference>
<proteinExistence type="predicted"/>
<name>A0A921IQA6_9ACTN</name>
<gene>
    <name evidence="2" type="ORF">K8U80_06175</name>
</gene>
<protein>
    <recommendedName>
        <fullName evidence="4">HlyD family efflux transporter periplasmic adaptor subunit</fullName>
    </recommendedName>
</protein>
<evidence type="ECO:0008006" key="4">
    <source>
        <dbReference type="Google" id="ProtNLM"/>
    </source>
</evidence>
<keyword evidence="1" id="KW-0472">Membrane</keyword>
<accession>A0A921IQA6</accession>
<evidence type="ECO:0000313" key="2">
    <source>
        <dbReference type="EMBL" id="HJG30966.1"/>
    </source>
</evidence>
<dbReference type="AlphaFoldDB" id="A0A921IQA6"/>
<reference evidence="2" key="1">
    <citation type="journal article" date="2021" name="PeerJ">
        <title>Extensive microbial diversity within the chicken gut microbiome revealed by metagenomics and culture.</title>
        <authorList>
            <person name="Gilroy R."/>
            <person name="Ravi A."/>
            <person name="Getino M."/>
            <person name="Pursley I."/>
            <person name="Horton D.L."/>
            <person name="Alikhan N.F."/>
            <person name="Baker D."/>
            <person name="Gharbi K."/>
            <person name="Hall N."/>
            <person name="Watson M."/>
            <person name="Adriaenssens E.M."/>
            <person name="Foster-Nyarko E."/>
            <person name="Jarju S."/>
            <person name="Secka A."/>
            <person name="Antonio M."/>
            <person name="Oren A."/>
            <person name="Chaudhuri R.R."/>
            <person name="La Ragione R."/>
            <person name="Hildebrand F."/>
            <person name="Pallen M.J."/>
        </authorList>
    </citation>
    <scope>NUCLEOTIDE SEQUENCE</scope>
    <source>
        <strain evidence="2">ChiGjej2B2-7701</strain>
    </source>
</reference>
<evidence type="ECO:0000313" key="3">
    <source>
        <dbReference type="Proteomes" id="UP000746751"/>
    </source>
</evidence>
<evidence type="ECO:0000256" key="1">
    <source>
        <dbReference type="SAM" id="Phobius"/>
    </source>
</evidence>
<feature type="transmembrane region" description="Helical" evidence="1">
    <location>
        <begin position="31"/>
        <end position="51"/>
    </location>
</feature>